<evidence type="ECO:0000256" key="3">
    <source>
        <dbReference type="ARBA" id="ARBA00022842"/>
    </source>
</evidence>
<keyword evidence="3" id="KW-0460">Magnesium</keyword>
<feature type="domain" description="Terpene synthase metal-binding" evidence="5">
    <location>
        <begin position="2"/>
        <end position="55"/>
    </location>
</feature>
<keyword evidence="4" id="KW-0456">Lyase</keyword>
<dbReference type="EMBL" id="JAUJYN010000006">
    <property type="protein sequence ID" value="KAK1268498.1"/>
    <property type="molecule type" value="Genomic_DNA"/>
</dbReference>
<proteinExistence type="predicted"/>
<organism evidence="6 7">
    <name type="scientific">Acorus gramineus</name>
    <name type="common">Dwarf sweet flag</name>
    <dbReference type="NCBI Taxonomy" id="55184"/>
    <lineage>
        <taxon>Eukaryota</taxon>
        <taxon>Viridiplantae</taxon>
        <taxon>Streptophyta</taxon>
        <taxon>Embryophyta</taxon>
        <taxon>Tracheophyta</taxon>
        <taxon>Spermatophyta</taxon>
        <taxon>Magnoliopsida</taxon>
        <taxon>Liliopsida</taxon>
        <taxon>Acoraceae</taxon>
        <taxon>Acorus</taxon>
    </lineage>
</organism>
<dbReference type="Gene3D" id="1.10.600.10">
    <property type="entry name" value="Farnesyl Diphosphate Synthase"/>
    <property type="match status" value="2"/>
</dbReference>
<reference evidence="6" key="2">
    <citation type="submission" date="2023-06" db="EMBL/GenBank/DDBJ databases">
        <authorList>
            <person name="Ma L."/>
            <person name="Liu K.-W."/>
            <person name="Li Z."/>
            <person name="Hsiao Y.-Y."/>
            <person name="Qi Y."/>
            <person name="Fu T."/>
            <person name="Tang G."/>
            <person name="Zhang D."/>
            <person name="Sun W.-H."/>
            <person name="Liu D.-K."/>
            <person name="Li Y."/>
            <person name="Chen G.-Z."/>
            <person name="Liu X.-D."/>
            <person name="Liao X.-Y."/>
            <person name="Jiang Y.-T."/>
            <person name="Yu X."/>
            <person name="Hao Y."/>
            <person name="Huang J."/>
            <person name="Zhao X.-W."/>
            <person name="Ke S."/>
            <person name="Chen Y.-Y."/>
            <person name="Wu W.-L."/>
            <person name="Hsu J.-L."/>
            <person name="Lin Y.-F."/>
            <person name="Huang M.-D."/>
            <person name="Li C.-Y."/>
            <person name="Huang L."/>
            <person name="Wang Z.-W."/>
            <person name="Zhao X."/>
            <person name="Zhong W.-Y."/>
            <person name="Peng D.-H."/>
            <person name="Ahmad S."/>
            <person name="Lan S."/>
            <person name="Zhang J.-S."/>
            <person name="Tsai W.-C."/>
            <person name="Van De Peer Y."/>
            <person name="Liu Z.-J."/>
        </authorList>
    </citation>
    <scope>NUCLEOTIDE SEQUENCE</scope>
    <source>
        <strain evidence="6">SCP</strain>
        <tissue evidence="6">Leaves</tissue>
    </source>
</reference>
<evidence type="ECO:0000313" key="6">
    <source>
        <dbReference type="EMBL" id="KAK1268498.1"/>
    </source>
</evidence>
<evidence type="ECO:0000313" key="7">
    <source>
        <dbReference type="Proteomes" id="UP001179952"/>
    </source>
</evidence>
<keyword evidence="2" id="KW-0479">Metal-binding</keyword>
<dbReference type="InterPro" id="IPR005630">
    <property type="entry name" value="Terpene_synthase_metal-bd"/>
</dbReference>
<dbReference type="GO" id="GO:0016114">
    <property type="term" value="P:terpenoid biosynthetic process"/>
    <property type="evidence" value="ECO:0007669"/>
    <property type="project" value="InterPro"/>
</dbReference>
<dbReference type="GO" id="GO:0010333">
    <property type="term" value="F:terpene synthase activity"/>
    <property type="evidence" value="ECO:0007669"/>
    <property type="project" value="InterPro"/>
</dbReference>
<accession>A0AAV9AVU7</accession>
<protein>
    <recommendedName>
        <fullName evidence="5">Terpene synthase metal-binding domain-containing protein</fullName>
    </recommendedName>
</protein>
<name>A0AAV9AVU7_ACOGR</name>
<dbReference type="GO" id="GO:0000287">
    <property type="term" value="F:magnesium ion binding"/>
    <property type="evidence" value="ECO:0007669"/>
    <property type="project" value="InterPro"/>
</dbReference>
<dbReference type="InterPro" id="IPR008949">
    <property type="entry name" value="Isoprenoid_synthase_dom_sf"/>
</dbReference>
<reference evidence="6" key="1">
    <citation type="journal article" date="2023" name="Nat. Commun.">
        <title>Diploid and tetraploid genomes of Acorus and the evolution of monocots.</title>
        <authorList>
            <person name="Ma L."/>
            <person name="Liu K.W."/>
            <person name="Li Z."/>
            <person name="Hsiao Y.Y."/>
            <person name="Qi Y."/>
            <person name="Fu T."/>
            <person name="Tang G.D."/>
            <person name="Zhang D."/>
            <person name="Sun W.H."/>
            <person name="Liu D.K."/>
            <person name="Li Y."/>
            <person name="Chen G.Z."/>
            <person name="Liu X.D."/>
            <person name="Liao X.Y."/>
            <person name="Jiang Y.T."/>
            <person name="Yu X."/>
            <person name="Hao Y."/>
            <person name="Huang J."/>
            <person name="Zhao X.W."/>
            <person name="Ke S."/>
            <person name="Chen Y.Y."/>
            <person name="Wu W.L."/>
            <person name="Hsu J.L."/>
            <person name="Lin Y.F."/>
            <person name="Huang M.D."/>
            <person name="Li C.Y."/>
            <person name="Huang L."/>
            <person name="Wang Z.W."/>
            <person name="Zhao X."/>
            <person name="Zhong W.Y."/>
            <person name="Peng D.H."/>
            <person name="Ahmad S."/>
            <person name="Lan S."/>
            <person name="Zhang J.S."/>
            <person name="Tsai W.C."/>
            <person name="Van de Peer Y."/>
            <person name="Liu Z.J."/>
        </authorList>
    </citation>
    <scope>NUCLEOTIDE SEQUENCE</scope>
    <source>
        <strain evidence="6">SCP</strain>
    </source>
</reference>
<sequence>MKWFMWPMATLTHPKFSRCRIEITKPIALIYIIDDIFDVYGSLDELILFTEAINRELCDVFLKEAKWFRSCHIPDAEEYLTNAVITSGVHTIYVHLLFILGEGISKESMGCLEGHPTIISSLVRILRLWDDLGNAKVYNDSYVC</sequence>
<dbReference type="AlphaFoldDB" id="A0AAV9AVU7"/>
<evidence type="ECO:0000256" key="4">
    <source>
        <dbReference type="ARBA" id="ARBA00023239"/>
    </source>
</evidence>
<dbReference type="Proteomes" id="UP001179952">
    <property type="component" value="Unassembled WGS sequence"/>
</dbReference>
<dbReference type="PANTHER" id="PTHR31225">
    <property type="entry name" value="OS04G0344100 PROTEIN-RELATED"/>
    <property type="match status" value="1"/>
</dbReference>
<dbReference type="PANTHER" id="PTHR31225:SF0">
    <property type="entry name" value="S-(+)-LINALOOL SYNTHASE, CHLOROPLASTIC"/>
    <property type="match status" value="1"/>
</dbReference>
<keyword evidence="7" id="KW-1185">Reference proteome</keyword>
<comment type="caution">
    <text evidence="6">The sequence shown here is derived from an EMBL/GenBank/DDBJ whole genome shotgun (WGS) entry which is preliminary data.</text>
</comment>
<evidence type="ECO:0000256" key="2">
    <source>
        <dbReference type="ARBA" id="ARBA00022723"/>
    </source>
</evidence>
<evidence type="ECO:0000256" key="1">
    <source>
        <dbReference type="ARBA" id="ARBA00001946"/>
    </source>
</evidence>
<dbReference type="InterPro" id="IPR050148">
    <property type="entry name" value="Terpene_synthase-like"/>
</dbReference>
<feature type="domain" description="Terpene synthase metal-binding" evidence="5">
    <location>
        <begin position="56"/>
        <end position="136"/>
    </location>
</feature>
<evidence type="ECO:0000259" key="5">
    <source>
        <dbReference type="Pfam" id="PF03936"/>
    </source>
</evidence>
<dbReference type="SUPFAM" id="SSF48576">
    <property type="entry name" value="Terpenoid synthases"/>
    <property type="match status" value="1"/>
</dbReference>
<gene>
    <name evidence="6" type="ORF">QJS04_geneDACA005242</name>
</gene>
<comment type="cofactor">
    <cofactor evidence="1">
        <name>Mg(2+)</name>
        <dbReference type="ChEBI" id="CHEBI:18420"/>
    </cofactor>
</comment>
<dbReference type="Pfam" id="PF03936">
    <property type="entry name" value="Terpene_synth_C"/>
    <property type="match status" value="2"/>
</dbReference>